<evidence type="ECO:0000256" key="5">
    <source>
        <dbReference type="SAM" id="MobiDB-lite"/>
    </source>
</evidence>
<evidence type="ECO:0000256" key="2">
    <source>
        <dbReference type="ARBA" id="ARBA00022771"/>
    </source>
</evidence>
<keyword evidence="3" id="KW-0862">Zinc</keyword>
<evidence type="ECO:0000313" key="8">
    <source>
        <dbReference type="Proteomes" id="UP000785200"/>
    </source>
</evidence>
<name>A0A9P7AY51_9HELO</name>
<dbReference type="PROSITE" id="PS50199">
    <property type="entry name" value="ZF_RANBP2_2"/>
    <property type="match status" value="1"/>
</dbReference>
<evidence type="ECO:0000256" key="3">
    <source>
        <dbReference type="ARBA" id="ARBA00022833"/>
    </source>
</evidence>
<dbReference type="Gene3D" id="4.10.1060.10">
    <property type="entry name" value="Zinc finger, RanBP2-type"/>
    <property type="match status" value="1"/>
</dbReference>
<evidence type="ECO:0000313" key="7">
    <source>
        <dbReference type="EMBL" id="KAG0649619.1"/>
    </source>
</evidence>
<reference evidence="7" key="1">
    <citation type="submission" date="2019-07" db="EMBL/GenBank/DDBJ databases">
        <title>Hyphodiscus hymeniophilus genome sequencing and assembly.</title>
        <authorList>
            <person name="Kramer G."/>
            <person name="Nodwell J."/>
        </authorList>
    </citation>
    <scope>NUCLEOTIDE SEQUENCE</scope>
    <source>
        <strain evidence="7">ATCC 34498</strain>
    </source>
</reference>
<feature type="domain" description="RanBP2-type" evidence="6">
    <location>
        <begin position="21"/>
        <end position="50"/>
    </location>
</feature>
<comment type="caution">
    <text evidence="7">The sequence shown here is derived from an EMBL/GenBank/DDBJ whole genome shotgun (WGS) entry which is preliminary data.</text>
</comment>
<dbReference type="InterPro" id="IPR001876">
    <property type="entry name" value="Znf_RanBP2"/>
</dbReference>
<feature type="compositionally biased region" description="Low complexity" evidence="5">
    <location>
        <begin position="130"/>
        <end position="145"/>
    </location>
</feature>
<gene>
    <name evidence="7" type="ORF">D0Z07_4046</name>
</gene>
<keyword evidence="8" id="KW-1185">Reference proteome</keyword>
<dbReference type="EMBL" id="VNKQ01000007">
    <property type="protein sequence ID" value="KAG0649619.1"/>
    <property type="molecule type" value="Genomic_DNA"/>
</dbReference>
<dbReference type="InterPro" id="IPR036443">
    <property type="entry name" value="Znf_RanBP2_sf"/>
</dbReference>
<dbReference type="GO" id="GO:0008270">
    <property type="term" value="F:zinc ion binding"/>
    <property type="evidence" value="ECO:0007669"/>
    <property type="project" value="UniProtKB-KW"/>
</dbReference>
<dbReference type="PROSITE" id="PS01358">
    <property type="entry name" value="ZF_RANBP2_1"/>
    <property type="match status" value="1"/>
</dbReference>
<proteinExistence type="predicted"/>
<keyword evidence="2 4" id="KW-0863">Zinc-finger</keyword>
<evidence type="ECO:0000256" key="4">
    <source>
        <dbReference type="PROSITE-ProRule" id="PRU00322"/>
    </source>
</evidence>
<dbReference type="Proteomes" id="UP000785200">
    <property type="component" value="Unassembled WGS sequence"/>
</dbReference>
<protein>
    <submittedName>
        <fullName evidence="7">RNA-binding</fullName>
    </submittedName>
</protein>
<dbReference type="OrthoDB" id="294702at2759"/>
<keyword evidence="1" id="KW-0479">Metal-binding</keyword>
<dbReference type="AlphaFoldDB" id="A0A9P7AY51"/>
<accession>A0A9P7AY51</accession>
<feature type="region of interest" description="Disordered" evidence="5">
    <location>
        <begin position="127"/>
        <end position="146"/>
    </location>
</feature>
<organism evidence="7 8">
    <name type="scientific">Hyphodiscus hymeniophilus</name>
    <dbReference type="NCBI Taxonomy" id="353542"/>
    <lineage>
        <taxon>Eukaryota</taxon>
        <taxon>Fungi</taxon>
        <taxon>Dikarya</taxon>
        <taxon>Ascomycota</taxon>
        <taxon>Pezizomycotina</taxon>
        <taxon>Leotiomycetes</taxon>
        <taxon>Helotiales</taxon>
        <taxon>Hyphodiscaceae</taxon>
        <taxon>Hyphodiscus</taxon>
    </lineage>
</organism>
<dbReference type="SMART" id="SM00547">
    <property type="entry name" value="ZnF_RBZ"/>
    <property type="match status" value="1"/>
</dbReference>
<dbReference type="SUPFAM" id="SSF90209">
    <property type="entry name" value="Ran binding protein zinc finger-like"/>
    <property type="match status" value="1"/>
</dbReference>
<evidence type="ECO:0000256" key="1">
    <source>
        <dbReference type="ARBA" id="ARBA00022723"/>
    </source>
</evidence>
<evidence type="ECO:0000259" key="6">
    <source>
        <dbReference type="PROSITE" id="PS50199"/>
    </source>
</evidence>
<sequence length="341" mass="38826">MNESIWARPRPGNENSNYFPRPDDWSCSSCGFSNFQRRVDCMQCSRSKAGTPTQQSFLAPKEVDGNIVSNWYQPNTNSSLAPISTLPAQKPTAPKLGGMADSLWAPRSLKGRAKKSDTWIRKPSQNYDYSNTNTGGRTTISTSSTPPDLGLPYEVQHFILAMIQRILEEGCYDFAYRWIPGTLNDRNWSCPEAVELSVWRDFLPNASLPSHALVTVPQYTLRQALIDAVRIRNAAVHRHLCDNTEIQQMAQQAQNLMTIFRDGTRQSKFYRLWEELECWDTNSKGDTQAARRQLEQALQEISERPMDDMDWTPNAVSLHEITGQVEQALHTLDYEDAMEID</sequence>